<keyword evidence="1" id="KW-0472">Membrane</keyword>
<sequence length="78" mass="8634">MNKTLIVGSMAGMGLLLGINSSQVMAQMPHEKMYSSGTELKNKFQKVEQPLWIKSAITVGGLGLIGLELWWFLLSKPR</sequence>
<keyword evidence="1" id="KW-1133">Transmembrane helix</keyword>
<reference evidence="2 3" key="2">
    <citation type="submission" date="2018-03" db="EMBL/GenBank/DDBJ databases">
        <authorList>
            <person name="Keele B.F."/>
        </authorList>
    </citation>
    <scope>NUCLEOTIDE SEQUENCE [LARGE SCALE GENOMIC DNA]</scope>
    <source>
        <strain evidence="2 3">CCALA 016</strain>
    </source>
</reference>
<proteinExistence type="predicted"/>
<dbReference type="Proteomes" id="UP000239001">
    <property type="component" value="Unassembled WGS sequence"/>
</dbReference>
<comment type="caution">
    <text evidence="2">The sequence shown here is derived from an EMBL/GenBank/DDBJ whole genome shotgun (WGS) entry which is preliminary data.</text>
</comment>
<evidence type="ECO:0000313" key="2">
    <source>
        <dbReference type="EMBL" id="PSF39591.1"/>
    </source>
</evidence>
<evidence type="ECO:0000313" key="3">
    <source>
        <dbReference type="Proteomes" id="UP000239001"/>
    </source>
</evidence>
<keyword evidence="3" id="KW-1185">Reference proteome</keyword>
<reference evidence="2 3" key="1">
    <citation type="submission" date="2018-03" db="EMBL/GenBank/DDBJ databases">
        <title>The ancient ancestry and fast evolution of plastids.</title>
        <authorList>
            <person name="Moore K.R."/>
            <person name="Magnabosco C."/>
            <person name="Momper L."/>
            <person name="Gold D.A."/>
            <person name="Bosak T."/>
            <person name="Fournier G.P."/>
        </authorList>
    </citation>
    <scope>NUCLEOTIDE SEQUENCE [LARGE SCALE GENOMIC DNA]</scope>
    <source>
        <strain evidence="2 3">CCALA 016</strain>
    </source>
</reference>
<name>A0A2T1M418_9CHRO</name>
<evidence type="ECO:0000256" key="1">
    <source>
        <dbReference type="SAM" id="Phobius"/>
    </source>
</evidence>
<dbReference type="OrthoDB" id="9800141at2"/>
<dbReference type="EMBL" id="PXOH01000001">
    <property type="protein sequence ID" value="PSF39591.1"/>
    <property type="molecule type" value="Genomic_DNA"/>
</dbReference>
<accession>A0A2T1M418</accession>
<feature type="transmembrane region" description="Helical" evidence="1">
    <location>
        <begin position="50"/>
        <end position="74"/>
    </location>
</feature>
<organism evidence="2 3">
    <name type="scientific">Aphanothece hegewaldii CCALA 016</name>
    <dbReference type="NCBI Taxonomy" id="2107694"/>
    <lineage>
        <taxon>Bacteria</taxon>
        <taxon>Bacillati</taxon>
        <taxon>Cyanobacteriota</taxon>
        <taxon>Cyanophyceae</taxon>
        <taxon>Oscillatoriophycideae</taxon>
        <taxon>Chroococcales</taxon>
        <taxon>Aphanothecaceae</taxon>
        <taxon>Aphanothece</taxon>
    </lineage>
</organism>
<protein>
    <submittedName>
        <fullName evidence="2">Uncharacterized protein</fullName>
    </submittedName>
</protein>
<gene>
    <name evidence="2" type="ORF">C7H19_01925</name>
</gene>
<dbReference type="AlphaFoldDB" id="A0A2T1M418"/>
<keyword evidence="1" id="KW-0812">Transmembrane</keyword>